<reference evidence="1" key="1">
    <citation type="journal article" date="2020" name="Stud. Mycol.">
        <title>101 Dothideomycetes genomes: a test case for predicting lifestyles and emergence of pathogens.</title>
        <authorList>
            <person name="Haridas S."/>
            <person name="Albert R."/>
            <person name="Binder M."/>
            <person name="Bloem J."/>
            <person name="Labutti K."/>
            <person name="Salamov A."/>
            <person name="Andreopoulos B."/>
            <person name="Baker S."/>
            <person name="Barry K."/>
            <person name="Bills G."/>
            <person name="Bluhm B."/>
            <person name="Cannon C."/>
            <person name="Castanera R."/>
            <person name="Culley D."/>
            <person name="Daum C."/>
            <person name="Ezra D."/>
            <person name="Gonzalez J."/>
            <person name="Henrissat B."/>
            <person name="Kuo A."/>
            <person name="Liang C."/>
            <person name="Lipzen A."/>
            <person name="Lutzoni F."/>
            <person name="Magnuson J."/>
            <person name="Mondo S."/>
            <person name="Nolan M."/>
            <person name="Ohm R."/>
            <person name="Pangilinan J."/>
            <person name="Park H.-J."/>
            <person name="Ramirez L."/>
            <person name="Alfaro M."/>
            <person name="Sun H."/>
            <person name="Tritt A."/>
            <person name="Yoshinaga Y."/>
            <person name="Zwiers L.-H."/>
            <person name="Turgeon B."/>
            <person name="Goodwin S."/>
            <person name="Spatafora J."/>
            <person name="Crous P."/>
            <person name="Grigoriev I."/>
        </authorList>
    </citation>
    <scope>NUCLEOTIDE SEQUENCE</scope>
    <source>
        <strain evidence="1">CBS 125425</strain>
    </source>
</reference>
<sequence>MEHRKTSYFAQLVKGLGFTGSITHVIARKGERVRRVSENNRTRQEQLAIVSNSLVSDALDAEGAFQPHKELSYAEPNRRKARYYGNLPVELQYTRTRAPANSSEHEAINSTFYAQTLATPSKIAFNTSLPFASKVYDVCGTQVHIYPVHHANASLLALRRYRYEEGAEYASFILNNDITLRIVVHFKLRPEHHNVAHWTAKLQRFIDSLVKKNPWLSNVRNFDVKIRYQPKSWVFLPEKLDQRVAGIVEGICAGLKKQFDAQGAGQWVFGLHLESCMLRLQNWCVPWTAAGSTQEKREKREKRVVVLGRRRGQEGVMNIDKGRVEWGPVFEGRVLDD</sequence>
<dbReference type="Proteomes" id="UP000799444">
    <property type="component" value="Unassembled WGS sequence"/>
</dbReference>
<name>A0A9P4R1W4_9PLEO</name>
<keyword evidence="2" id="KW-1185">Reference proteome</keyword>
<accession>A0A9P4R1W4</accession>
<dbReference type="EMBL" id="ML996134">
    <property type="protein sequence ID" value="KAF2735520.1"/>
    <property type="molecule type" value="Genomic_DNA"/>
</dbReference>
<protein>
    <submittedName>
        <fullName evidence="1">Uncharacterized protein</fullName>
    </submittedName>
</protein>
<proteinExistence type="predicted"/>
<gene>
    <name evidence="1" type="ORF">EJ04DRAFT_522690</name>
</gene>
<dbReference type="OrthoDB" id="3741380at2759"/>
<dbReference type="AlphaFoldDB" id="A0A9P4R1W4"/>
<evidence type="ECO:0000313" key="1">
    <source>
        <dbReference type="EMBL" id="KAF2735520.1"/>
    </source>
</evidence>
<organism evidence="1 2">
    <name type="scientific">Polyplosphaeria fusca</name>
    <dbReference type="NCBI Taxonomy" id="682080"/>
    <lineage>
        <taxon>Eukaryota</taxon>
        <taxon>Fungi</taxon>
        <taxon>Dikarya</taxon>
        <taxon>Ascomycota</taxon>
        <taxon>Pezizomycotina</taxon>
        <taxon>Dothideomycetes</taxon>
        <taxon>Pleosporomycetidae</taxon>
        <taxon>Pleosporales</taxon>
        <taxon>Tetraplosphaeriaceae</taxon>
        <taxon>Polyplosphaeria</taxon>
    </lineage>
</organism>
<evidence type="ECO:0000313" key="2">
    <source>
        <dbReference type="Proteomes" id="UP000799444"/>
    </source>
</evidence>
<comment type="caution">
    <text evidence="1">The sequence shown here is derived from an EMBL/GenBank/DDBJ whole genome shotgun (WGS) entry which is preliminary data.</text>
</comment>